<dbReference type="Gene3D" id="1.25.40.10">
    <property type="entry name" value="Tetratricopeptide repeat domain"/>
    <property type="match status" value="1"/>
</dbReference>
<dbReference type="SUPFAM" id="SSF48452">
    <property type="entry name" value="TPR-like"/>
    <property type="match status" value="1"/>
</dbReference>
<reference evidence="1" key="1">
    <citation type="journal article" date="2020" name="mSystems">
        <title>Genome- and Community-Level Interaction Insights into Carbon Utilization and Element Cycling Functions of Hydrothermarchaeota in Hydrothermal Sediment.</title>
        <authorList>
            <person name="Zhou Z."/>
            <person name="Liu Y."/>
            <person name="Xu W."/>
            <person name="Pan J."/>
            <person name="Luo Z.H."/>
            <person name="Li M."/>
        </authorList>
    </citation>
    <scope>NUCLEOTIDE SEQUENCE [LARGE SCALE GENOMIC DNA]</scope>
    <source>
        <strain evidence="1">SpSt-413</strain>
    </source>
</reference>
<accession>A0A7C4EJD2</accession>
<protein>
    <submittedName>
        <fullName evidence="1">Uncharacterized protein</fullName>
    </submittedName>
</protein>
<organism evidence="1">
    <name type="scientific">Fundidesulfovibrio putealis</name>
    <dbReference type="NCBI Taxonomy" id="270496"/>
    <lineage>
        <taxon>Bacteria</taxon>
        <taxon>Pseudomonadati</taxon>
        <taxon>Thermodesulfobacteriota</taxon>
        <taxon>Desulfovibrionia</taxon>
        <taxon>Desulfovibrionales</taxon>
        <taxon>Desulfovibrionaceae</taxon>
        <taxon>Fundidesulfovibrio</taxon>
    </lineage>
</organism>
<comment type="caution">
    <text evidence="1">The sequence shown here is derived from an EMBL/GenBank/DDBJ whole genome shotgun (WGS) entry which is preliminary data.</text>
</comment>
<gene>
    <name evidence="1" type="ORF">ENR59_08160</name>
</gene>
<proteinExistence type="predicted"/>
<dbReference type="AlphaFoldDB" id="A0A7C4EJD2"/>
<dbReference type="EMBL" id="DSRP01000562">
    <property type="protein sequence ID" value="HGG92909.1"/>
    <property type="molecule type" value="Genomic_DNA"/>
</dbReference>
<evidence type="ECO:0000313" key="1">
    <source>
        <dbReference type="EMBL" id="HGG92909.1"/>
    </source>
</evidence>
<sequence>MTVTGKTIKEDLSRCKAAYLKNDDLRALGMLAAALKGFVSIKLPGTERAEIESQLREAFSNISKVPRVLKLAPKGLPYLKGQEPKLFQYVAAVYRKVKEEIERESLEQMRERKLRIDQCILKGQKLLNEDNLLEAQRNFREAVSLRVDEDGLFPMLALKLMDKGHFKPSLEYLKGAIEASPDNARAYDLLVTASAKMSDPQPGLKLLDESRKKVGETPLILAATAQLKAQAGEWEAACALAGKALEASPGLDMAAKVLSKAKKAGKA</sequence>
<dbReference type="InterPro" id="IPR011990">
    <property type="entry name" value="TPR-like_helical_dom_sf"/>
</dbReference>
<name>A0A7C4EJD2_9BACT</name>